<dbReference type="AlphaFoldDB" id="A0A4R1AXM5"/>
<name>A0A4R1AXM5_9BACI</name>
<evidence type="ECO:0000256" key="1">
    <source>
        <dbReference type="SAM" id="Coils"/>
    </source>
</evidence>
<organism evidence="2 3">
    <name type="scientific">Cytobacillus praedii</name>
    <dbReference type="NCBI Taxonomy" id="1742358"/>
    <lineage>
        <taxon>Bacteria</taxon>
        <taxon>Bacillati</taxon>
        <taxon>Bacillota</taxon>
        <taxon>Bacilli</taxon>
        <taxon>Bacillales</taxon>
        <taxon>Bacillaceae</taxon>
        <taxon>Cytobacillus</taxon>
    </lineage>
</organism>
<accession>A0A4R1AXM5</accession>
<gene>
    <name evidence="2" type="ORF">E0Y62_19755</name>
</gene>
<evidence type="ECO:0000313" key="2">
    <source>
        <dbReference type="EMBL" id="TCJ02372.1"/>
    </source>
</evidence>
<protein>
    <submittedName>
        <fullName evidence="2">Uncharacterized protein</fullName>
    </submittedName>
</protein>
<sequence>MASNSEETEKRALMNDSAMDLMGSLLKNEDSLNYTSLMKMANKLLKDETLMELVGDIGLSTSESDEELDSYQGEDQELYRLQKQVENMHKELEKTKQELAILKKQDTSIISLGMKVIKAANQDLKKGLNILTGVEKRLK</sequence>
<keyword evidence="1" id="KW-0175">Coiled coil</keyword>
<feature type="coiled-coil region" evidence="1">
    <location>
        <begin position="78"/>
        <end position="105"/>
    </location>
</feature>
<dbReference type="EMBL" id="SJTH01000034">
    <property type="protein sequence ID" value="TCJ02372.1"/>
    <property type="molecule type" value="Genomic_DNA"/>
</dbReference>
<dbReference type="RefSeq" id="WP_057765978.1">
    <property type="nucleotide sequence ID" value="NZ_CP183326.1"/>
</dbReference>
<keyword evidence="3" id="KW-1185">Reference proteome</keyword>
<evidence type="ECO:0000313" key="3">
    <source>
        <dbReference type="Proteomes" id="UP000293846"/>
    </source>
</evidence>
<reference evidence="2 3" key="1">
    <citation type="submission" date="2019-03" db="EMBL/GenBank/DDBJ databases">
        <authorList>
            <person name="Jensen L."/>
            <person name="Storgaard J."/>
            <person name="Sulaj E."/>
            <person name="Schramm A."/>
            <person name="Marshall I.P.G."/>
        </authorList>
    </citation>
    <scope>NUCLEOTIDE SEQUENCE [LARGE SCALE GENOMIC DNA]</scope>
    <source>
        <strain evidence="2 3">2017H2G3</strain>
    </source>
</reference>
<dbReference type="Proteomes" id="UP000293846">
    <property type="component" value="Unassembled WGS sequence"/>
</dbReference>
<dbReference type="OrthoDB" id="2939994at2"/>
<comment type="caution">
    <text evidence="2">The sequence shown here is derived from an EMBL/GenBank/DDBJ whole genome shotgun (WGS) entry which is preliminary data.</text>
</comment>
<proteinExistence type="predicted"/>